<dbReference type="GO" id="GO:0016491">
    <property type="term" value="F:oxidoreductase activity"/>
    <property type="evidence" value="ECO:0007669"/>
    <property type="project" value="UniProtKB-KW"/>
</dbReference>
<reference evidence="7" key="1">
    <citation type="submission" date="2011-02" db="EMBL/GenBank/DDBJ databases">
        <title>The complete genome of Planctomyces brasiliensis DSM 5305.</title>
        <authorList>
            <person name="Lucas S."/>
            <person name="Copeland A."/>
            <person name="Lapidus A."/>
            <person name="Bruce D."/>
            <person name="Goodwin L."/>
            <person name="Pitluck S."/>
            <person name="Kyrpides N."/>
            <person name="Mavromatis K."/>
            <person name="Pagani I."/>
            <person name="Ivanova N."/>
            <person name="Ovchinnikova G."/>
            <person name="Lu M."/>
            <person name="Detter J.C."/>
            <person name="Han C."/>
            <person name="Land M."/>
            <person name="Hauser L."/>
            <person name="Markowitz V."/>
            <person name="Cheng J.-F."/>
            <person name="Hugenholtz P."/>
            <person name="Woyke T."/>
            <person name="Wu D."/>
            <person name="Tindall B."/>
            <person name="Pomrenke H.G."/>
            <person name="Brambilla E."/>
            <person name="Klenk H.-P."/>
            <person name="Eisen J.A."/>
        </authorList>
    </citation>
    <scope>NUCLEOTIDE SEQUENCE [LARGE SCALE GENOMIC DNA]</scope>
    <source>
        <strain evidence="7">ATCC 49424 / DSM 5305 / JCM 21570 / NBRC 103401 / IFAM 1448</strain>
    </source>
</reference>
<keyword evidence="4" id="KW-0560">Oxidoreductase</keyword>
<comment type="cofactor">
    <cofactor evidence="1">
        <name>FAD</name>
        <dbReference type="ChEBI" id="CHEBI:57692"/>
    </cofactor>
</comment>
<dbReference type="eggNOG" id="COG0665">
    <property type="taxonomic scope" value="Bacteria"/>
</dbReference>
<dbReference type="NCBIfam" id="TIGR03364">
    <property type="entry name" value="HpnW_proposed"/>
    <property type="match status" value="1"/>
</dbReference>
<gene>
    <name evidence="6" type="ordered locus">Plabr_3880</name>
</gene>
<dbReference type="GO" id="GO:0005737">
    <property type="term" value="C:cytoplasm"/>
    <property type="evidence" value="ECO:0007669"/>
    <property type="project" value="TreeGrafter"/>
</dbReference>
<dbReference type="SUPFAM" id="SSF51905">
    <property type="entry name" value="FAD/NAD(P)-binding domain"/>
    <property type="match status" value="1"/>
</dbReference>
<keyword evidence="3" id="KW-0285">Flavoprotein</keyword>
<comment type="similarity">
    <text evidence="2">Belongs to the DadA oxidoreductase family.</text>
</comment>
<dbReference type="AlphaFoldDB" id="F0STJ0"/>
<dbReference type="KEGG" id="pbs:Plabr_3880"/>
<organism evidence="6 7">
    <name type="scientific">Rubinisphaera brasiliensis (strain ATCC 49424 / DSM 5305 / JCM 21570 / IAM 15109 / NBRC 103401 / IFAM 1448)</name>
    <name type="common">Planctomyces brasiliensis</name>
    <dbReference type="NCBI Taxonomy" id="756272"/>
    <lineage>
        <taxon>Bacteria</taxon>
        <taxon>Pseudomonadati</taxon>
        <taxon>Planctomycetota</taxon>
        <taxon>Planctomycetia</taxon>
        <taxon>Planctomycetales</taxon>
        <taxon>Planctomycetaceae</taxon>
        <taxon>Rubinisphaera</taxon>
    </lineage>
</organism>
<evidence type="ECO:0000313" key="6">
    <source>
        <dbReference type="EMBL" id="ADY61459.1"/>
    </source>
</evidence>
<dbReference type="InterPro" id="IPR006076">
    <property type="entry name" value="FAD-dep_OxRdtase"/>
</dbReference>
<evidence type="ECO:0000256" key="3">
    <source>
        <dbReference type="ARBA" id="ARBA00022630"/>
    </source>
</evidence>
<accession>F0STJ0</accession>
<dbReference type="InterPro" id="IPR017741">
    <property type="entry name" value="FAD-dependent_OxRdtase_HpnW"/>
</dbReference>
<dbReference type="OrthoDB" id="9799943at2"/>
<feature type="domain" description="FAD dependent oxidoreductase" evidence="5">
    <location>
        <begin position="5"/>
        <end position="369"/>
    </location>
</feature>
<evidence type="ECO:0000256" key="4">
    <source>
        <dbReference type="ARBA" id="ARBA00023002"/>
    </source>
</evidence>
<dbReference type="RefSeq" id="WP_013630176.1">
    <property type="nucleotide sequence ID" value="NC_015174.1"/>
</dbReference>
<dbReference type="STRING" id="756272.Plabr_3880"/>
<dbReference type="Gene3D" id="3.50.50.60">
    <property type="entry name" value="FAD/NAD(P)-binding domain"/>
    <property type="match status" value="1"/>
</dbReference>
<evidence type="ECO:0000313" key="7">
    <source>
        <dbReference type="Proteomes" id="UP000006860"/>
    </source>
</evidence>
<dbReference type="InterPro" id="IPR036188">
    <property type="entry name" value="FAD/NAD-bd_sf"/>
</dbReference>
<protein>
    <submittedName>
        <fullName evidence="6">FAD dependent oxidoreductase</fullName>
    </submittedName>
</protein>
<proteinExistence type="inferred from homology"/>
<dbReference type="HOGENOM" id="CLU_060691_2_1_0"/>
<dbReference type="Proteomes" id="UP000006860">
    <property type="component" value="Chromosome"/>
</dbReference>
<dbReference type="PANTHER" id="PTHR13847">
    <property type="entry name" value="SARCOSINE DEHYDROGENASE-RELATED"/>
    <property type="match status" value="1"/>
</dbReference>
<dbReference type="Gene3D" id="3.30.9.10">
    <property type="entry name" value="D-Amino Acid Oxidase, subunit A, domain 2"/>
    <property type="match status" value="1"/>
</dbReference>
<evidence type="ECO:0000256" key="2">
    <source>
        <dbReference type="ARBA" id="ARBA00009410"/>
    </source>
</evidence>
<dbReference type="EMBL" id="CP002546">
    <property type="protein sequence ID" value="ADY61459.1"/>
    <property type="molecule type" value="Genomic_DNA"/>
</dbReference>
<sequence>MRHFDVGIVGGGIVGLAHAWMAHRAGHSVALFERNHRAHGASIRNFGMVWPIGQPGGHMHQLAMRSRALWMQLQQHAGIWVNECGSLHLARHADEMAILEEFLAVDSRSNDLKLLTPQQVADISPAARIDGLLGALWSPYELCVNPRDAIQQLTVWLSQQPEVAIFNDTTIVDIDGRRLVNSRRETVEAERILVCGGSDFETLFPMHFRDAGLKKCKLQMLATVPQQDHWKLGPHLAGGLTLRHYSAFASCPSLSQLKTRVQEQNPLLDQYGIHVMASQNDCGEVILGDSHLYDDEITPFNDAEIDRLILSELNSLLELPDFQIQRRWHGLYAKHPSEPVYIAHPQDHCTIFTATGGAGMTLSFGLAEEFWQQ</sequence>
<dbReference type="Pfam" id="PF01266">
    <property type="entry name" value="DAO"/>
    <property type="match status" value="1"/>
</dbReference>
<name>F0STJ0_RUBBR</name>
<keyword evidence="7" id="KW-1185">Reference proteome</keyword>
<evidence type="ECO:0000259" key="5">
    <source>
        <dbReference type="Pfam" id="PF01266"/>
    </source>
</evidence>
<evidence type="ECO:0000256" key="1">
    <source>
        <dbReference type="ARBA" id="ARBA00001974"/>
    </source>
</evidence>
<dbReference type="PANTHER" id="PTHR13847:SF286">
    <property type="entry name" value="D-AMINO ACID DEHYDROGENASE"/>
    <property type="match status" value="1"/>
</dbReference>